<gene>
    <name evidence="1" type="ORF">DVB73_14930</name>
</gene>
<dbReference type="AlphaFoldDB" id="A0AAD0QWN7"/>
<name>A0AAD0QWN7_PSEDL</name>
<proteinExistence type="predicted"/>
<reference evidence="1 2" key="1">
    <citation type="submission" date="2018-07" db="EMBL/GenBank/DDBJ databases">
        <title>Complete genome sequence of a Pseudomonas plecoglossicida strain pathogenic to the marine fish, Larimichthys crocea.</title>
        <authorList>
            <person name="Tao Z."/>
        </authorList>
    </citation>
    <scope>NUCLEOTIDE SEQUENCE [LARGE SCALE GENOMIC DNA]</scope>
    <source>
        <strain evidence="1 2">XSDHY-P</strain>
    </source>
</reference>
<evidence type="ECO:0000313" key="1">
    <source>
        <dbReference type="EMBL" id="AXM96984.1"/>
    </source>
</evidence>
<protein>
    <recommendedName>
        <fullName evidence="3">DUF3077 domain-containing protein</fullName>
    </recommendedName>
</protein>
<dbReference type="GeneID" id="49614711"/>
<evidence type="ECO:0008006" key="3">
    <source>
        <dbReference type="Google" id="ProtNLM"/>
    </source>
</evidence>
<dbReference type="EMBL" id="CP031146">
    <property type="protein sequence ID" value="AXM96984.1"/>
    <property type="molecule type" value="Genomic_DNA"/>
</dbReference>
<organism evidence="1 2">
    <name type="scientific">Pseudomonas plecoglossicida</name>
    <dbReference type="NCBI Taxonomy" id="70775"/>
    <lineage>
        <taxon>Bacteria</taxon>
        <taxon>Pseudomonadati</taxon>
        <taxon>Pseudomonadota</taxon>
        <taxon>Gammaproteobacteria</taxon>
        <taxon>Pseudomonadales</taxon>
        <taxon>Pseudomonadaceae</taxon>
        <taxon>Pseudomonas</taxon>
    </lineage>
</organism>
<accession>A0AAD0QWN7</accession>
<dbReference type="Proteomes" id="UP000256503">
    <property type="component" value="Chromosome"/>
</dbReference>
<sequence length="93" mass="10180">MKKIVPDPPHHFDLPDGTTLTYAIGNNLVPLDHVVVNITHYLTIAYTHSHRALDGIADEAARESLMNGLRAMQLAWGQADALSLALERTGSLH</sequence>
<evidence type="ECO:0000313" key="2">
    <source>
        <dbReference type="Proteomes" id="UP000256503"/>
    </source>
</evidence>
<dbReference type="PROSITE" id="PS50007">
    <property type="entry name" value="PIPLC_X_DOMAIN"/>
    <property type="match status" value="1"/>
</dbReference>
<dbReference type="RefSeq" id="WP_016395392.1">
    <property type="nucleotide sequence ID" value="NZ_BSOM01000011.1"/>
</dbReference>